<organism evidence="2">
    <name type="scientific">Aeromonas salmonicida subsp. salmonicida</name>
    <dbReference type="NCBI Taxonomy" id="29491"/>
    <lineage>
        <taxon>Bacteria</taxon>
        <taxon>Pseudomonadati</taxon>
        <taxon>Pseudomonadota</taxon>
        <taxon>Gammaproteobacteria</taxon>
        <taxon>Aeromonadales</taxon>
        <taxon>Aeromonadaceae</taxon>
        <taxon>Aeromonas</taxon>
    </lineage>
</organism>
<keyword evidence="1" id="KW-0732">Signal</keyword>
<name>A0A8F3EN86_AERSS</name>
<proteinExistence type="predicted"/>
<protein>
    <submittedName>
        <fullName evidence="2">Uncharacterized protein</fullName>
    </submittedName>
</protein>
<feature type="chain" id="PRO_5034625403" evidence="1">
    <location>
        <begin position="26"/>
        <end position="70"/>
    </location>
</feature>
<accession>A0A8F3EN86</accession>
<dbReference type="AlphaFoldDB" id="A0A8F3EN86"/>
<feature type="signal peptide" evidence="1">
    <location>
        <begin position="1"/>
        <end position="25"/>
    </location>
</feature>
<dbReference type="EMBL" id="MW218448">
    <property type="protein sequence ID" value="QWY91822.1"/>
    <property type="molecule type" value="Genomic_DNA"/>
</dbReference>
<reference evidence="2" key="1">
    <citation type="journal article" date="2021" name="FEMS Microbiol. Lett.">
        <title>AsaGEI2d: a new variant of a genomic island identified in a group of Aeromonas salmonicida subsp. salmonicida isolated from France, which bears the pAsa7 plasmid.</title>
        <authorList>
            <person name="Vincent A.T."/>
            <person name="Intertaglia L."/>
            <person name="Loyer V."/>
            <person name="Paquet V.E."/>
            <person name="Adouane E."/>
            <person name="Martin P."/>
            <person name="Berard C."/>
            <person name="Lami R."/>
            <person name="Charette S.J."/>
        </authorList>
    </citation>
    <scope>NUCLEOTIDE SEQUENCE</scope>
    <source>
        <strain evidence="2">BBCC2887</strain>
    </source>
</reference>
<sequence>MRITMTRKGALPIALALLLTGCATTSINPNCPPPAPHLEWNPAADGGVSLSGESTARLLDFIDALERCTR</sequence>
<evidence type="ECO:0000313" key="2">
    <source>
        <dbReference type="EMBL" id="QWY91822.1"/>
    </source>
</evidence>
<evidence type="ECO:0000256" key="1">
    <source>
        <dbReference type="SAM" id="SignalP"/>
    </source>
</evidence>